<dbReference type="SUPFAM" id="SSF52091">
    <property type="entry name" value="SpoIIaa-like"/>
    <property type="match status" value="1"/>
</dbReference>
<evidence type="ECO:0000256" key="6">
    <source>
        <dbReference type="RuleBase" id="RU003749"/>
    </source>
</evidence>
<dbReference type="AlphaFoldDB" id="A0A1M6L348"/>
<dbReference type="NCBIfam" id="TIGR02886">
    <property type="entry name" value="spore_II_AA"/>
    <property type="match status" value="1"/>
</dbReference>
<evidence type="ECO:0000256" key="1">
    <source>
        <dbReference type="ARBA" id="ARBA00001976"/>
    </source>
</evidence>
<dbReference type="NCBIfam" id="TIGR00377">
    <property type="entry name" value="ant_ant_sig"/>
    <property type="match status" value="1"/>
</dbReference>
<dbReference type="PANTHER" id="PTHR33495:SF2">
    <property type="entry name" value="ANTI-SIGMA FACTOR ANTAGONIST TM_1081-RELATED"/>
    <property type="match status" value="1"/>
</dbReference>
<dbReference type="OrthoDB" id="9796601at2"/>
<evidence type="ECO:0000256" key="3">
    <source>
        <dbReference type="ARBA" id="ARBA00020784"/>
    </source>
</evidence>
<proteinExistence type="inferred from homology"/>
<gene>
    <name evidence="8" type="ORF">SAMN02745227_00353</name>
</gene>
<name>A0A1M6L348_9FIRM</name>
<organism evidence="8 9">
    <name type="scientific">Anaerobranca californiensis DSM 14826</name>
    <dbReference type="NCBI Taxonomy" id="1120989"/>
    <lineage>
        <taxon>Bacteria</taxon>
        <taxon>Bacillati</taxon>
        <taxon>Bacillota</taxon>
        <taxon>Clostridia</taxon>
        <taxon>Eubacteriales</taxon>
        <taxon>Proteinivoracaceae</taxon>
        <taxon>Anaerobranca</taxon>
    </lineage>
</organism>
<dbReference type="Gene3D" id="3.30.750.24">
    <property type="entry name" value="STAS domain"/>
    <property type="match status" value="1"/>
</dbReference>
<dbReference type="STRING" id="1120989.SAMN02745227_00353"/>
<sequence length="115" mass="12992">MKVDIRYENKFLIASLVGELDHHTAVEVREVLQKEIQKEIATKVILDLKGLKFMDSSGVGVILGRYKELERIGGKLVVTGLNETVKKIFQISGLHKIIKVFDDIPQGMKFLKEGK</sequence>
<dbReference type="GO" id="GO:0043856">
    <property type="term" value="F:anti-sigma factor antagonist activity"/>
    <property type="evidence" value="ECO:0007669"/>
    <property type="project" value="InterPro"/>
</dbReference>
<dbReference type="PANTHER" id="PTHR33495">
    <property type="entry name" value="ANTI-SIGMA FACTOR ANTAGONIST TM_1081-RELATED-RELATED"/>
    <property type="match status" value="1"/>
</dbReference>
<dbReference type="RefSeq" id="WP_072905715.1">
    <property type="nucleotide sequence ID" value="NZ_FRAI01000005.1"/>
</dbReference>
<dbReference type="GO" id="GO:0030435">
    <property type="term" value="P:sporulation resulting in formation of a cellular spore"/>
    <property type="evidence" value="ECO:0007669"/>
    <property type="project" value="UniProtKB-KW"/>
</dbReference>
<dbReference type="CDD" id="cd07043">
    <property type="entry name" value="STAS_anti-anti-sigma_factors"/>
    <property type="match status" value="1"/>
</dbReference>
<keyword evidence="9" id="KW-1185">Reference proteome</keyword>
<dbReference type="InterPro" id="IPR036513">
    <property type="entry name" value="STAS_dom_sf"/>
</dbReference>
<keyword evidence="4" id="KW-0597">Phosphoprotein</keyword>
<evidence type="ECO:0000256" key="5">
    <source>
        <dbReference type="ARBA" id="ARBA00022969"/>
    </source>
</evidence>
<reference evidence="9" key="1">
    <citation type="submission" date="2016-11" db="EMBL/GenBank/DDBJ databases">
        <authorList>
            <person name="Varghese N."/>
            <person name="Submissions S."/>
        </authorList>
    </citation>
    <scope>NUCLEOTIDE SEQUENCE [LARGE SCALE GENOMIC DNA]</scope>
    <source>
        <strain evidence="9">DSM 14826</strain>
    </source>
</reference>
<comment type="similarity">
    <text evidence="2 6">Belongs to the anti-sigma-factor antagonist family.</text>
</comment>
<dbReference type="PROSITE" id="PS50801">
    <property type="entry name" value="STAS"/>
    <property type="match status" value="1"/>
</dbReference>
<dbReference type="InterPro" id="IPR002645">
    <property type="entry name" value="STAS_dom"/>
</dbReference>
<evidence type="ECO:0000259" key="7">
    <source>
        <dbReference type="PROSITE" id="PS50801"/>
    </source>
</evidence>
<comment type="function">
    <text evidence="1">In the phosphorylated form it could act as an anti-anti-sigma factor that counteracts SpoIIAB and thus releases sigma f from inhibition.</text>
</comment>
<feature type="domain" description="STAS" evidence="7">
    <location>
        <begin position="1"/>
        <end position="111"/>
    </location>
</feature>
<dbReference type="InterPro" id="IPR014237">
    <property type="entry name" value="Anti-sigma_F_ant"/>
</dbReference>
<evidence type="ECO:0000313" key="9">
    <source>
        <dbReference type="Proteomes" id="UP000243547"/>
    </source>
</evidence>
<evidence type="ECO:0000313" key="8">
    <source>
        <dbReference type="EMBL" id="SHJ65641.1"/>
    </source>
</evidence>
<dbReference type="InterPro" id="IPR003658">
    <property type="entry name" value="Anti-sigma_ant"/>
</dbReference>
<evidence type="ECO:0000256" key="2">
    <source>
        <dbReference type="ARBA" id="ARBA00009013"/>
    </source>
</evidence>
<dbReference type="EMBL" id="FRAI01000005">
    <property type="protein sequence ID" value="SHJ65641.1"/>
    <property type="molecule type" value="Genomic_DNA"/>
</dbReference>
<evidence type="ECO:0000256" key="4">
    <source>
        <dbReference type="ARBA" id="ARBA00022553"/>
    </source>
</evidence>
<dbReference type="Pfam" id="PF01740">
    <property type="entry name" value="STAS"/>
    <property type="match status" value="1"/>
</dbReference>
<accession>A0A1M6L348</accession>
<protein>
    <recommendedName>
        <fullName evidence="3 6">Anti-sigma F factor antagonist</fullName>
    </recommendedName>
    <alternativeName>
        <fullName evidence="6">Stage II sporulation protein</fullName>
    </alternativeName>
</protein>
<keyword evidence="5" id="KW-0749">Sporulation</keyword>
<dbReference type="Proteomes" id="UP000243547">
    <property type="component" value="Unassembled WGS sequence"/>
</dbReference>
<dbReference type="GO" id="GO:0045152">
    <property type="term" value="F:antisigma factor binding"/>
    <property type="evidence" value="ECO:0007669"/>
    <property type="project" value="InterPro"/>
</dbReference>